<name>A0A518BGS6_9BACT</name>
<dbReference type="EMBL" id="CP036287">
    <property type="protein sequence ID" value="QDU66180.1"/>
    <property type="molecule type" value="Genomic_DNA"/>
</dbReference>
<reference evidence="1 2" key="1">
    <citation type="submission" date="2019-02" db="EMBL/GenBank/DDBJ databases">
        <title>Deep-cultivation of Planctomycetes and their phenomic and genomic characterization uncovers novel biology.</title>
        <authorList>
            <person name="Wiegand S."/>
            <person name="Jogler M."/>
            <person name="Boedeker C."/>
            <person name="Pinto D."/>
            <person name="Vollmers J."/>
            <person name="Rivas-Marin E."/>
            <person name="Kohn T."/>
            <person name="Peeters S.H."/>
            <person name="Heuer A."/>
            <person name="Rast P."/>
            <person name="Oberbeckmann S."/>
            <person name="Bunk B."/>
            <person name="Jeske O."/>
            <person name="Meyerdierks A."/>
            <person name="Storesund J.E."/>
            <person name="Kallscheuer N."/>
            <person name="Luecker S."/>
            <person name="Lage O.M."/>
            <person name="Pohl T."/>
            <person name="Merkel B.J."/>
            <person name="Hornburger P."/>
            <person name="Mueller R.-W."/>
            <person name="Bruemmer F."/>
            <person name="Labrenz M."/>
            <person name="Spormann A.M."/>
            <person name="Op den Camp H."/>
            <person name="Overmann J."/>
            <person name="Amann R."/>
            <person name="Jetten M.S.M."/>
            <person name="Mascher T."/>
            <person name="Medema M.H."/>
            <person name="Devos D.P."/>
            <person name="Kaster A.-K."/>
            <person name="Ovreas L."/>
            <person name="Rohde M."/>
            <person name="Galperin M.Y."/>
            <person name="Jogler C."/>
        </authorList>
    </citation>
    <scope>NUCLEOTIDE SEQUENCE [LARGE SCALE GENOMIC DNA]</scope>
    <source>
        <strain evidence="1 2">Pla133</strain>
    </source>
</reference>
<proteinExistence type="predicted"/>
<evidence type="ECO:0000313" key="1">
    <source>
        <dbReference type="EMBL" id="QDU66180.1"/>
    </source>
</evidence>
<keyword evidence="2" id="KW-1185">Reference proteome</keyword>
<organism evidence="1 2">
    <name type="scientific">Engelhardtia mirabilis</name>
    <dbReference type="NCBI Taxonomy" id="2528011"/>
    <lineage>
        <taxon>Bacteria</taxon>
        <taxon>Pseudomonadati</taxon>
        <taxon>Planctomycetota</taxon>
        <taxon>Planctomycetia</taxon>
        <taxon>Planctomycetia incertae sedis</taxon>
        <taxon>Engelhardtia</taxon>
    </lineage>
</organism>
<accession>A0A518BGS6</accession>
<dbReference type="Proteomes" id="UP000316921">
    <property type="component" value="Chromosome"/>
</dbReference>
<dbReference type="KEGG" id="pbap:Pla133_12460"/>
<gene>
    <name evidence="1" type="ORF">Pla133_12460</name>
</gene>
<protein>
    <recommendedName>
        <fullName evidence="3">Carboxypeptidase regulatory-like domain-containing protein</fullName>
    </recommendedName>
</protein>
<sequence length="313" mass="34136">MVSSGGLPVEDAFVELVRPKPHAVEAALPGFRSGLDYSSSDPVATDAAGAFRLPVEFPRIPWHLRVWRPGYAEAVIGPVEPGTTGLVIELSRGRRIAGRATLPGAEAGRAAKVILYRSPLDPEQPDVPDGRVFVAATDVNGAFDLDGVSPGAWLAHVRPQGPPSRHVGWPPDQRRPQPLPFVVDVPAQGRFAGAVTEIAGEPCILRGQLGSDESTPLGLAELLLVGDRALQVDSCTIDERGIFELAVREPGRYRLVLHRGPHRDYRSVFHDLVELSEGENAWTRWLSVADWPREGLRFDESDPSSPEVQWRSR</sequence>
<dbReference type="AlphaFoldDB" id="A0A518BGS6"/>
<evidence type="ECO:0000313" key="2">
    <source>
        <dbReference type="Proteomes" id="UP000316921"/>
    </source>
</evidence>
<evidence type="ECO:0008006" key="3">
    <source>
        <dbReference type="Google" id="ProtNLM"/>
    </source>
</evidence>